<dbReference type="PROSITE" id="PS00583">
    <property type="entry name" value="PFKB_KINASES_1"/>
    <property type="match status" value="1"/>
</dbReference>
<dbReference type="Gene3D" id="3.40.1190.20">
    <property type="match status" value="1"/>
</dbReference>
<sequence>MLQVLCFMYDIITIGSATRDVYLESSALKVVEDKKFETGKGICVSEGSKVEVENLFFTTGGDAVNNAVTFAQQGFNTGIICKVGEDFGGEMIEQRLNDVGVSAEFIVADQIHKTAYSTVIHSPSGERSIFVYRGATSYLTDKDINLDFLRKTKWIYLTHLGQESAKLFEPILKEAKKHGVKIAFNPGSTQLEMGHKLVPFLKHVDILFLNQEEASYLTGVDFKKEDKLFEKLDDWVFGIAVMTKGPEGVIVSDGKTRWEAGIVKEPKFVDRTGAGDAFGSGFTCAIMRGLSVEDAIQLGTTNSASVLGEWGANMGVLTRQDSIDKFGKVSIIKTRLV</sequence>
<dbReference type="PRINTS" id="PR00990">
    <property type="entry name" value="RIBOKINASE"/>
</dbReference>
<evidence type="ECO:0000313" key="6">
    <source>
        <dbReference type="Proteomes" id="UP000176770"/>
    </source>
</evidence>
<feature type="domain" description="Carbohydrate kinase PfkB" evidence="4">
    <location>
        <begin position="42"/>
        <end position="313"/>
    </location>
</feature>
<dbReference type="InterPro" id="IPR011611">
    <property type="entry name" value="PfkB_dom"/>
</dbReference>
<dbReference type="Pfam" id="PF00294">
    <property type="entry name" value="PfkB"/>
    <property type="match status" value="1"/>
</dbReference>
<dbReference type="Proteomes" id="UP000176770">
    <property type="component" value="Unassembled WGS sequence"/>
</dbReference>
<dbReference type="GO" id="GO:0006796">
    <property type="term" value="P:phosphate-containing compound metabolic process"/>
    <property type="evidence" value="ECO:0007669"/>
    <property type="project" value="UniProtKB-ARBA"/>
</dbReference>
<protein>
    <recommendedName>
        <fullName evidence="4">Carbohydrate kinase PfkB domain-containing protein</fullName>
    </recommendedName>
</protein>
<proteinExistence type="inferred from homology"/>
<dbReference type="AlphaFoldDB" id="A0A1G2HHG1"/>
<dbReference type="EMBL" id="MHOK01000019">
    <property type="protein sequence ID" value="OGZ61681.1"/>
    <property type="molecule type" value="Genomic_DNA"/>
</dbReference>
<evidence type="ECO:0000313" key="5">
    <source>
        <dbReference type="EMBL" id="OGZ61681.1"/>
    </source>
</evidence>
<evidence type="ECO:0000256" key="2">
    <source>
        <dbReference type="ARBA" id="ARBA00022679"/>
    </source>
</evidence>
<comment type="caution">
    <text evidence="5">The sequence shown here is derived from an EMBL/GenBank/DDBJ whole genome shotgun (WGS) entry which is preliminary data.</text>
</comment>
<reference evidence="5 6" key="1">
    <citation type="journal article" date="2016" name="Nat. Commun.">
        <title>Thousands of microbial genomes shed light on interconnected biogeochemical processes in an aquifer system.</title>
        <authorList>
            <person name="Anantharaman K."/>
            <person name="Brown C.T."/>
            <person name="Hug L.A."/>
            <person name="Sharon I."/>
            <person name="Castelle C.J."/>
            <person name="Probst A.J."/>
            <person name="Thomas B.C."/>
            <person name="Singh A."/>
            <person name="Wilkins M.J."/>
            <person name="Karaoz U."/>
            <person name="Brodie E.L."/>
            <person name="Williams K.H."/>
            <person name="Hubbard S.S."/>
            <person name="Banfield J.F."/>
        </authorList>
    </citation>
    <scope>NUCLEOTIDE SEQUENCE [LARGE SCALE GENOMIC DNA]</scope>
</reference>
<evidence type="ECO:0000259" key="4">
    <source>
        <dbReference type="Pfam" id="PF00294"/>
    </source>
</evidence>
<dbReference type="STRING" id="1802165.A3F94_01915"/>
<keyword evidence="3" id="KW-0418">Kinase</keyword>
<evidence type="ECO:0000256" key="3">
    <source>
        <dbReference type="ARBA" id="ARBA00022777"/>
    </source>
</evidence>
<organism evidence="5 6">
    <name type="scientific">Candidatus Spechtbacteria bacterium RIFCSPLOWO2_12_FULL_38_22</name>
    <dbReference type="NCBI Taxonomy" id="1802165"/>
    <lineage>
        <taxon>Bacteria</taxon>
        <taxon>Candidatus Spechtiibacteriota</taxon>
    </lineage>
</organism>
<dbReference type="InterPro" id="IPR002139">
    <property type="entry name" value="Ribo/fructo_kinase"/>
</dbReference>
<comment type="similarity">
    <text evidence="1">Belongs to the carbohydrate kinase PfkB family.</text>
</comment>
<gene>
    <name evidence="5" type="ORF">A3F94_01915</name>
</gene>
<dbReference type="GO" id="GO:0016301">
    <property type="term" value="F:kinase activity"/>
    <property type="evidence" value="ECO:0007669"/>
    <property type="project" value="UniProtKB-KW"/>
</dbReference>
<dbReference type="SUPFAM" id="SSF53613">
    <property type="entry name" value="Ribokinase-like"/>
    <property type="match status" value="1"/>
</dbReference>
<dbReference type="PANTHER" id="PTHR10584:SF166">
    <property type="entry name" value="RIBOKINASE"/>
    <property type="match status" value="1"/>
</dbReference>
<dbReference type="InterPro" id="IPR029056">
    <property type="entry name" value="Ribokinase-like"/>
</dbReference>
<dbReference type="InterPro" id="IPR002173">
    <property type="entry name" value="Carboh/pur_kinase_PfkB_CS"/>
</dbReference>
<keyword evidence="2" id="KW-0808">Transferase</keyword>
<accession>A0A1G2HHG1</accession>
<dbReference type="PANTHER" id="PTHR10584">
    <property type="entry name" value="SUGAR KINASE"/>
    <property type="match status" value="1"/>
</dbReference>
<name>A0A1G2HHG1_9BACT</name>
<evidence type="ECO:0000256" key="1">
    <source>
        <dbReference type="ARBA" id="ARBA00010688"/>
    </source>
</evidence>